<protein>
    <submittedName>
        <fullName evidence="2">Uncharacterized protein</fullName>
    </submittedName>
</protein>
<name>A0A2K0T9H9_9HYPO</name>
<dbReference type="EMBL" id="MTYH01000051">
    <property type="protein sequence ID" value="PNP42181.1"/>
    <property type="molecule type" value="Genomic_DNA"/>
</dbReference>
<dbReference type="Proteomes" id="UP000236546">
    <property type="component" value="Unassembled WGS sequence"/>
</dbReference>
<accession>A0A2K0T9H9</accession>
<organism evidence="2 3">
    <name type="scientific">Trichoderma gamsii</name>
    <dbReference type="NCBI Taxonomy" id="398673"/>
    <lineage>
        <taxon>Eukaryota</taxon>
        <taxon>Fungi</taxon>
        <taxon>Dikarya</taxon>
        <taxon>Ascomycota</taxon>
        <taxon>Pezizomycotina</taxon>
        <taxon>Sordariomycetes</taxon>
        <taxon>Hypocreomycetidae</taxon>
        <taxon>Hypocreales</taxon>
        <taxon>Hypocreaceae</taxon>
        <taxon>Trichoderma</taxon>
    </lineage>
</organism>
<sequence>MPGKPKGNKSILSYFQPSSPPVPSSQTSTLSFKDTSPPAPSSPLSYKATPVAKKAAPLEIGASDEEAGDEECSDDSLEDLSALLGRERPGHTPPANHTLFSTPKAKRTAIGPYLSPYKPKHKFDLKALAKDARRDNAINASSVRAKASADEPSSPPRGEAFDLAFTDIVKEKSGQDAHKVLRAVQRAEPIQSQPQYCFFKKDYRVLPSSPVPSFPRGSPWNLLTQGNQAARERNLTSGIPQNILAKKGGLPDSLFEWILDELCIQRSSLIRREYCIIISSCHDQVDRILTPERLEDLFLRLGATDDIKTRDSEIAVSKPNQEPYQDRNWSCLESFLVLLSEVSDHLSTESAIYASQILLRISMDKLLIYNIDLLAAYEEAIERLTNAIPRSLWDSFCVDACSILHATVKIQHIRANALQCLTIRSVRTHEVRRRLAISFLFDDPSLARQVPETVFTVRSVIDRLGEEDFNITSQTDFAELKAMMIILDIAVDDGSPPESNNPEDIQRFNQDVDELATKLREIWRKINDSGMKITRTEAKSVVEWVQQRLSNTVRTRKKVKQSIFDIPGQEDLASLPKQQEYMAKFFKKIPKPQAESD</sequence>
<evidence type="ECO:0000313" key="3">
    <source>
        <dbReference type="Proteomes" id="UP000236546"/>
    </source>
</evidence>
<feature type="region of interest" description="Disordered" evidence="1">
    <location>
        <begin position="1"/>
        <end position="104"/>
    </location>
</feature>
<feature type="compositionally biased region" description="Acidic residues" evidence="1">
    <location>
        <begin position="62"/>
        <end position="78"/>
    </location>
</feature>
<evidence type="ECO:0000313" key="2">
    <source>
        <dbReference type="EMBL" id="PNP42181.1"/>
    </source>
</evidence>
<gene>
    <name evidence="2" type="ORF">TGAMA5MH_05863</name>
</gene>
<proteinExistence type="predicted"/>
<dbReference type="OrthoDB" id="5350396at2759"/>
<feature type="region of interest" description="Disordered" evidence="1">
    <location>
        <begin position="139"/>
        <end position="158"/>
    </location>
</feature>
<evidence type="ECO:0000256" key="1">
    <source>
        <dbReference type="SAM" id="MobiDB-lite"/>
    </source>
</evidence>
<dbReference type="AlphaFoldDB" id="A0A2K0T9H9"/>
<comment type="caution">
    <text evidence="2">The sequence shown here is derived from an EMBL/GenBank/DDBJ whole genome shotgun (WGS) entry which is preliminary data.</text>
</comment>
<reference evidence="2 3" key="1">
    <citation type="submission" date="2017-02" db="EMBL/GenBank/DDBJ databases">
        <title>Genomes of Trichoderma spp. with biocontrol activity.</title>
        <authorList>
            <person name="Gardiner D."/>
            <person name="Kazan K."/>
            <person name="Vos C."/>
            <person name="Harvey P."/>
        </authorList>
    </citation>
    <scope>NUCLEOTIDE SEQUENCE [LARGE SCALE GENOMIC DNA]</scope>
    <source>
        <strain evidence="2 3">A5MH</strain>
    </source>
</reference>